<proteinExistence type="predicted"/>
<keyword evidence="2" id="KW-1185">Reference proteome</keyword>
<accession>A0ACA9LIH5</accession>
<evidence type="ECO:0000313" key="1">
    <source>
        <dbReference type="EMBL" id="CAG8527951.1"/>
    </source>
</evidence>
<evidence type="ECO:0000313" key="2">
    <source>
        <dbReference type="Proteomes" id="UP000789920"/>
    </source>
</evidence>
<sequence length="134" mass="15555">MKENQLLRETTTNILPIEKQTPQSTNFGNKADETNKVSEVDNVNEVEANEINEAIEANEITIEYAQQCNYARFELSSFEEFINLYKATYRLASEVLDALNHFLLALHEFLNLCEDLINVNLQNRMIFVDWYNSA</sequence>
<dbReference type="EMBL" id="CAJVQC010003503">
    <property type="protein sequence ID" value="CAG8527951.1"/>
    <property type="molecule type" value="Genomic_DNA"/>
</dbReference>
<organism evidence="1 2">
    <name type="scientific">Racocetra persica</name>
    <dbReference type="NCBI Taxonomy" id="160502"/>
    <lineage>
        <taxon>Eukaryota</taxon>
        <taxon>Fungi</taxon>
        <taxon>Fungi incertae sedis</taxon>
        <taxon>Mucoromycota</taxon>
        <taxon>Glomeromycotina</taxon>
        <taxon>Glomeromycetes</taxon>
        <taxon>Diversisporales</taxon>
        <taxon>Gigasporaceae</taxon>
        <taxon>Racocetra</taxon>
    </lineage>
</organism>
<reference evidence="1" key="1">
    <citation type="submission" date="2021-06" db="EMBL/GenBank/DDBJ databases">
        <authorList>
            <person name="Kallberg Y."/>
            <person name="Tangrot J."/>
            <person name="Rosling A."/>
        </authorList>
    </citation>
    <scope>NUCLEOTIDE SEQUENCE</scope>
    <source>
        <strain evidence="1">MA461A</strain>
    </source>
</reference>
<gene>
    <name evidence="1" type="ORF">RPERSI_LOCUS3007</name>
</gene>
<dbReference type="Proteomes" id="UP000789920">
    <property type="component" value="Unassembled WGS sequence"/>
</dbReference>
<protein>
    <submittedName>
        <fullName evidence="1">5652_t:CDS:1</fullName>
    </submittedName>
</protein>
<name>A0ACA9LIH5_9GLOM</name>
<feature type="non-terminal residue" evidence="1">
    <location>
        <position position="134"/>
    </location>
</feature>
<comment type="caution">
    <text evidence="1">The sequence shown here is derived from an EMBL/GenBank/DDBJ whole genome shotgun (WGS) entry which is preliminary data.</text>
</comment>